<dbReference type="OrthoDB" id="1798at2157"/>
<dbReference type="InterPro" id="IPR042214">
    <property type="entry name" value="TruD_catalytic"/>
</dbReference>
<name>A0A2H1FFQ5_9ARCH</name>
<dbReference type="Gene3D" id="3.30.70.3160">
    <property type="match status" value="1"/>
</dbReference>
<dbReference type="Pfam" id="PF01142">
    <property type="entry name" value="TruD"/>
    <property type="match status" value="1"/>
</dbReference>
<dbReference type="GO" id="GO:0009982">
    <property type="term" value="F:pseudouridine synthase activity"/>
    <property type="evidence" value="ECO:0007669"/>
    <property type="project" value="InterPro"/>
</dbReference>
<dbReference type="RefSeq" id="WP_157927463.1">
    <property type="nucleotide sequence ID" value="NZ_LT841358.1"/>
</dbReference>
<dbReference type="AlphaFoldDB" id="A0A2H1FFQ5"/>
<evidence type="ECO:0000256" key="3">
    <source>
        <dbReference type="ARBA" id="ARBA00023235"/>
    </source>
</evidence>
<keyword evidence="3" id="KW-0413">Isomerase</keyword>
<dbReference type="EMBL" id="LT841358">
    <property type="protein sequence ID" value="SMH71512.1"/>
    <property type="molecule type" value="Genomic_DNA"/>
</dbReference>
<dbReference type="PROSITE" id="PS01268">
    <property type="entry name" value="UPF0024"/>
    <property type="match status" value="1"/>
</dbReference>
<keyword evidence="2" id="KW-0819">tRNA processing</keyword>
<evidence type="ECO:0000259" key="4">
    <source>
        <dbReference type="PROSITE" id="PS50984"/>
    </source>
</evidence>
<evidence type="ECO:0000313" key="6">
    <source>
        <dbReference type="Proteomes" id="UP000230607"/>
    </source>
</evidence>
<dbReference type="PANTHER" id="PTHR13326:SF21">
    <property type="entry name" value="PSEUDOURIDYLATE SYNTHASE PUS7L"/>
    <property type="match status" value="1"/>
</dbReference>
<dbReference type="PIRSF" id="PIRSF037016">
    <property type="entry name" value="Pseudouridin_synth_euk_prd"/>
    <property type="match status" value="1"/>
</dbReference>
<gene>
    <name evidence="5" type="ORF">NCS_11324</name>
</gene>
<sequence>MVPNLDKLIGISTYCTKTEGTGGKIKSSPEQFFVSEILRDKVLDKISSSGSYAIYKLKKQGIDTNHALSDIFTKYGLRLKALGLKDANATTEQYVCDMTTGRSADTLITNRYTLEKIGLVQKPLTKKDMVGNHFKIKIENADFVKVAQFTDHDKILNFFGYQRFGSKRPVSHIIGKAILQKNFDYAVETLLSFTSEYDLVHNNKVREMLKDKSNYAKVFDQVPPQMDIERIVLSEMISHDNPLKALRAIPIQLRRFFVEAFQSFVYNQTMSRAYEFGENMIQPQQGDVCFDKDDNLGRYENDPKQRLAIPLVGYSYSKKNRFDSFISQILVEQQITPKEFFVKEMQEASTEGGFRQAIISCNDFAIKEPYVEFTLSRGSYATTLLREIIKPSDPIAAGF</sequence>
<organism evidence="5 6">
    <name type="scientific">Candidatus Nitrosotalea okcheonensis</name>
    <dbReference type="NCBI Taxonomy" id="1903276"/>
    <lineage>
        <taxon>Archaea</taxon>
        <taxon>Nitrososphaerota</taxon>
        <taxon>Nitrososphaeria</taxon>
        <taxon>Nitrosotaleales</taxon>
        <taxon>Nitrosotaleaceae</taxon>
        <taxon>Nitrosotalea</taxon>
    </lineage>
</organism>
<dbReference type="Proteomes" id="UP000230607">
    <property type="component" value="Chromosome 1"/>
</dbReference>
<evidence type="ECO:0000256" key="2">
    <source>
        <dbReference type="ARBA" id="ARBA00022694"/>
    </source>
</evidence>
<dbReference type="GO" id="GO:0001522">
    <property type="term" value="P:pseudouridine synthesis"/>
    <property type="evidence" value="ECO:0007669"/>
    <property type="project" value="InterPro"/>
</dbReference>
<reference evidence="6" key="1">
    <citation type="submission" date="2017-03" db="EMBL/GenBank/DDBJ databases">
        <authorList>
            <person name="Herbold C."/>
        </authorList>
    </citation>
    <scope>NUCLEOTIDE SEQUENCE [LARGE SCALE GENOMIC DNA]</scope>
</reference>
<feature type="domain" description="TRUD" evidence="4">
    <location>
        <begin position="154"/>
        <end position="360"/>
    </location>
</feature>
<dbReference type="PROSITE" id="PS50984">
    <property type="entry name" value="TRUD"/>
    <property type="match status" value="1"/>
</dbReference>
<proteinExistence type="inferred from homology"/>
<dbReference type="GO" id="GO:0008033">
    <property type="term" value="P:tRNA processing"/>
    <property type="evidence" value="ECO:0007669"/>
    <property type="project" value="UniProtKB-KW"/>
</dbReference>
<evidence type="ECO:0000313" key="5">
    <source>
        <dbReference type="EMBL" id="SMH71512.1"/>
    </source>
</evidence>
<dbReference type="GO" id="GO:0003723">
    <property type="term" value="F:RNA binding"/>
    <property type="evidence" value="ECO:0007669"/>
    <property type="project" value="InterPro"/>
</dbReference>
<protein>
    <submittedName>
        <fullName evidence="5">tRNA pseudouridine synthase D TruD</fullName>
    </submittedName>
</protein>
<dbReference type="InterPro" id="IPR020119">
    <property type="entry name" value="PsdUridine_synth_TruD_CS"/>
</dbReference>
<keyword evidence="6" id="KW-1185">Reference proteome</keyword>
<dbReference type="InterPro" id="IPR001656">
    <property type="entry name" value="PsdUridine_synth_TruD"/>
</dbReference>
<accession>A0A2H1FFQ5</accession>
<dbReference type="InterPro" id="IPR020103">
    <property type="entry name" value="PsdUridine_synth_cat_dom_sf"/>
</dbReference>
<comment type="similarity">
    <text evidence="1">Belongs to the pseudouridine synthase TruD family.</text>
</comment>
<dbReference type="PANTHER" id="PTHR13326">
    <property type="entry name" value="TRNA PSEUDOURIDINE SYNTHASE D"/>
    <property type="match status" value="1"/>
</dbReference>
<dbReference type="SUPFAM" id="SSF55120">
    <property type="entry name" value="Pseudouridine synthase"/>
    <property type="match status" value="1"/>
</dbReference>
<evidence type="ECO:0000256" key="1">
    <source>
        <dbReference type="ARBA" id="ARBA00007953"/>
    </source>
</evidence>
<dbReference type="Gene3D" id="1.10.1510.30">
    <property type="match status" value="1"/>
</dbReference>
<dbReference type="Gene3D" id="3.30.2350.20">
    <property type="entry name" value="TruD, catalytic domain"/>
    <property type="match status" value="1"/>
</dbReference>
<dbReference type="InterPro" id="IPR011760">
    <property type="entry name" value="PsdUridine_synth_TruD_insert"/>
</dbReference>